<dbReference type="OrthoDB" id="197068at2759"/>
<feature type="region of interest" description="Disordered" evidence="1">
    <location>
        <begin position="455"/>
        <end position="482"/>
    </location>
</feature>
<dbReference type="Proteomes" id="UP000019763">
    <property type="component" value="Unassembled WGS sequence"/>
</dbReference>
<feature type="compositionally biased region" description="Polar residues" evidence="1">
    <location>
        <begin position="698"/>
        <end position="713"/>
    </location>
</feature>
<accession>A0A023B280</accession>
<evidence type="ECO:0000313" key="3">
    <source>
        <dbReference type="Proteomes" id="UP000019763"/>
    </source>
</evidence>
<evidence type="ECO:0008006" key="4">
    <source>
        <dbReference type="Google" id="ProtNLM"/>
    </source>
</evidence>
<feature type="compositionally biased region" description="Acidic residues" evidence="1">
    <location>
        <begin position="455"/>
        <end position="473"/>
    </location>
</feature>
<feature type="compositionally biased region" description="Polar residues" evidence="1">
    <location>
        <begin position="805"/>
        <end position="816"/>
    </location>
</feature>
<dbReference type="AlphaFoldDB" id="A0A023B280"/>
<proteinExistence type="predicted"/>
<sequence>MKLDHPKWQGPGEVVCELTYLGEKMVMNEYIVEREVVQPVKTTTEHLFETKNQTPVVCTCSTYVIPTRRLVEEIVQVPQTVREHIVQVEKPVIYETVIEVPEFEYREKIVDFPVVLQRPRPVSVKYNPLGTASQQRLVEQIRAGMAQPPTSSPHLPVRHVSTRQLPERQLPSKHVIRHVTVDSPISSQWGDPVPMPVCQHCPQVIYSETVEHDLIQSPEWDQSDVSRLDVVQPELVEPELIQPELVQVDFADVGHHDVDPLNVGPLEEVPPAEVVIVEPPQVIYHPEKFSYAPAIASPWRQVSFDFGPDLSEPASEFTTLIPYGEKPATGGLGGSPYDYCTQSTAYSTTPGVGTVSTWHEERLPPSWRGSSEGQLDHLVSDHLVSDRLVSDQLVSDHLGSEQIGSERLSSYIVGDGDDPRQCCFPPSAGVMGLLDEGDLISREASEYNITVERADGDDGLLIESERDDSEPNEDPQSSPARDFFVGAAAQPVRRFYCKPCNPGVDAYSPEENAYNPEVDAYGPEANAYSPEVNPHTTGHTSVHTTVYSTHGPTTVDCPPGPGAQFYSAETEVRIPVPVVADTTVEFKVPRISTKYSKRDVPLYVPRFIETNVEAELYCDSTLLEDAANCDKGLLDAIERNEAALKTLRRTGDGAARKAFVEGPASGGGLIPGEGTAEEGTAERWTADEQTADGGLGGSSASRPLTKRNPTTGEQRAGGSEGSVADKYAPVTLSELHDAAEYIKSLDFERRLMEQKAAENLLYYWQTNQLLINEVSVASVCAGVSGDGTPFLETVAVVTRNEPPTELTSDPRSSDCSSLDAHGHEH</sequence>
<dbReference type="RefSeq" id="XP_011131944.1">
    <property type="nucleotide sequence ID" value="XM_011133642.1"/>
</dbReference>
<dbReference type="VEuPathDB" id="CryptoDB:GNI_123970"/>
<dbReference type="GeneID" id="22914365"/>
<evidence type="ECO:0000256" key="1">
    <source>
        <dbReference type="SAM" id="MobiDB-lite"/>
    </source>
</evidence>
<feature type="region of interest" description="Disordered" evidence="1">
    <location>
        <begin position="801"/>
        <end position="825"/>
    </location>
</feature>
<comment type="caution">
    <text evidence="2">The sequence shown here is derived from an EMBL/GenBank/DDBJ whole genome shotgun (WGS) entry which is preliminary data.</text>
</comment>
<keyword evidence="3" id="KW-1185">Reference proteome</keyword>
<dbReference type="EMBL" id="AFNH02000924">
    <property type="protein sequence ID" value="EZG51584.1"/>
    <property type="molecule type" value="Genomic_DNA"/>
</dbReference>
<protein>
    <recommendedName>
        <fullName evidence="4">Inner membrane complex protein</fullName>
    </recommendedName>
</protein>
<feature type="region of interest" description="Disordered" evidence="1">
    <location>
        <begin position="658"/>
        <end position="724"/>
    </location>
</feature>
<evidence type="ECO:0000313" key="2">
    <source>
        <dbReference type="EMBL" id="EZG51584.1"/>
    </source>
</evidence>
<organism evidence="2 3">
    <name type="scientific">Gregarina niphandrodes</name>
    <name type="common">Septate eugregarine</name>
    <dbReference type="NCBI Taxonomy" id="110365"/>
    <lineage>
        <taxon>Eukaryota</taxon>
        <taxon>Sar</taxon>
        <taxon>Alveolata</taxon>
        <taxon>Apicomplexa</taxon>
        <taxon>Conoidasida</taxon>
        <taxon>Gregarinasina</taxon>
        <taxon>Eugregarinorida</taxon>
        <taxon>Gregarinidae</taxon>
        <taxon>Gregarina</taxon>
    </lineage>
</organism>
<gene>
    <name evidence="2" type="ORF">GNI_123970</name>
</gene>
<reference evidence="2" key="1">
    <citation type="submission" date="2013-12" db="EMBL/GenBank/DDBJ databases">
        <authorList>
            <person name="Omoto C.K."/>
            <person name="Sibley D."/>
            <person name="Venepally P."/>
            <person name="Hadjithomas M."/>
            <person name="Karamycheva S."/>
            <person name="Brunk B."/>
            <person name="Roos D."/>
            <person name="Caler E."/>
            <person name="Lorenzi H."/>
        </authorList>
    </citation>
    <scope>NUCLEOTIDE SEQUENCE</scope>
</reference>
<name>A0A023B280_GRENI</name>